<dbReference type="InterPro" id="IPR017907">
    <property type="entry name" value="Znf_RING_CS"/>
</dbReference>
<reference evidence="14 15" key="1">
    <citation type="journal article" date="2004" name="Nature">
        <title>Genome sequence of the ultrasmall unicellular red alga Cyanidioschyzon merolae 10D.</title>
        <authorList>
            <person name="Matsuzaki M."/>
            <person name="Misumi O."/>
            <person name="Shin-i T."/>
            <person name="Maruyama S."/>
            <person name="Takahara M."/>
            <person name="Miyagishima S."/>
            <person name="Mori T."/>
            <person name="Nishida K."/>
            <person name="Yagisawa F."/>
            <person name="Nishida K."/>
            <person name="Yoshida Y."/>
            <person name="Nishimura Y."/>
            <person name="Nakao S."/>
            <person name="Kobayashi T."/>
            <person name="Momoyama Y."/>
            <person name="Higashiyama T."/>
            <person name="Minoda A."/>
            <person name="Sano M."/>
            <person name="Nomoto H."/>
            <person name="Oishi K."/>
            <person name="Hayashi H."/>
            <person name="Ohta F."/>
            <person name="Nishizaka S."/>
            <person name="Haga S."/>
            <person name="Miura S."/>
            <person name="Morishita T."/>
            <person name="Kabeya Y."/>
            <person name="Terasawa K."/>
            <person name="Suzuki Y."/>
            <person name="Ishii Y."/>
            <person name="Asakawa S."/>
            <person name="Takano H."/>
            <person name="Ohta N."/>
            <person name="Kuroiwa H."/>
            <person name="Tanaka K."/>
            <person name="Shimizu N."/>
            <person name="Sugano S."/>
            <person name="Sato N."/>
            <person name="Nozaki H."/>
            <person name="Ogasawara N."/>
            <person name="Kohara Y."/>
            <person name="Kuroiwa T."/>
        </authorList>
    </citation>
    <scope>NUCLEOTIDE SEQUENCE [LARGE SCALE GENOMIC DNA]</scope>
    <source>
        <strain evidence="14 15">10D</strain>
    </source>
</reference>
<keyword evidence="15" id="KW-1185">Reference proteome</keyword>
<dbReference type="Pfam" id="PF13639">
    <property type="entry name" value="zf-RING_2"/>
    <property type="match status" value="1"/>
</dbReference>
<evidence type="ECO:0000256" key="9">
    <source>
        <dbReference type="ARBA" id="ARBA00022833"/>
    </source>
</evidence>
<protein>
    <recommendedName>
        <fullName evidence="4">RING-type E3 ubiquitin transferase</fullName>
        <ecNumber evidence="4">2.3.2.27</ecNumber>
    </recommendedName>
</protein>
<comment type="pathway">
    <text evidence="3">Protein modification; protein ubiquitination.</text>
</comment>
<keyword evidence="6" id="KW-0479">Metal-binding</keyword>
<comment type="catalytic activity">
    <reaction evidence="1">
        <text>S-ubiquitinyl-[E2 ubiquitin-conjugating enzyme]-L-cysteine + [acceptor protein]-L-lysine = [E2 ubiquitin-conjugating enzyme]-L-cysteine + N(6)-ubiquitinyl-[acceptor protein]-L-lysine.</text>
        <dbReference type="EC" id="2.3.2.27"/>
    </reaction>
</comment>
<evidence type="ECO:0000256" key="4">
    <source>
        <dbReference type="ARBA" id="ARBA00012483"/>
    </source>
</evidence>
<evidence type="ECO:0000256" key="11">
    <source>
        <dbReference type="PROSITE-ProRule" id="PRU00175"/>
    </source>
</evidence>
<evidence type="ECO:0000256" key="8">
    <source>
        <dbReference type="ARBA" id="ARBA00022786"/>
    </source>
</evidence>
<dbReference type="SUPFAM" id="SSF57850">
    <property type="entry name" value="RING/U-box"/>
    <property type="match status" value="1"/>
</dbReference>
<dbReference type="OMA" id="GLNIPHR"/>
<sequence length="283" mass="29840">MAESGQVNRSPTDAVPLTGDTRAPVHSPDDTGFEASAHGTSELSKSLDAEATDAAAKRPAAASSVASSSEQPFDCSICFEVPLEDPVVTMCGHLFCWSCLHRWMAQHATCPVCKSLVDRERVIPLYGRGRTREDVSDAPKQQTKVARPNEAIPPRPAARRVEPPPQTANGALPPLRPGAEHLSDWNVGVGAGSFMPYGTAGGISFTPFGLFPSIFGVQFTFPPQPPTGAPSATSSTAARVNPGDSGAYGGVPVSVQTEDATQAMVSRMLLMLGMFVIMCLLLF</sequence>
<dbReference type="Gene3D" id="3.30.40.10">
    <property type="entry name" value="Zinc/RING finger domain, C3HC4 (zinc finger)"/>
    <property type="match status" value="1"/>
</dbReference>
<dbReference type="CDD" id="cd16534">
    <property type="entry name" value="RING-HC_RNF5-like"/>
    <property type="match status" value="1"/>
</dbReference>
<dbReference type="InterPro" id="IPR001841">
    <property type="entry name" value="Znf_RING"/>
</dbReference>
<keyword evidence="8" id="KW-0833">Ubl conjugation pathway</keyword>
<keyword evidence="7 11" id="KW-0863">Zinc-finger</keyword>
<dbReference type="HOGENOM" id="CLU_984689_0_0_1"/>
<dbReference type="PANTHER" id="PTHR12313">
    <property type="entry name" value="E3 UBIQUITIN-PROTEIN LIGASE RNF5-RELATED"/>
    <property type="match status" value="1"/>
</dbReference>
<dbReference type="UniPathway" id="UPA00143"/>
<dbReference type="SMART" id="SM00184">
    <property type="entry name" value="RING"/>
    <property type="match status" value="1"/>
</dbReference>
<evidence type="ECO:0000256" key="5">
    <source>
        <dbReference type="ARBA" id="ARBA00022679"/>
    </source>
</evidence>
<dbReference type="Proteomes" id="UP000007014">
    <property type="component" value="Chromosome 5"/>
</dbReference>
<dbReference type="STRING" id="280699.M1V715"/>
<dbReference type="InterPro" id="IPR045103">
    <property type="entry name" value="RNF5/RNF185-like"/>
</dbReference>
<dbReference type="GO" id="GO:0006511">
    <property type="term" value="P:ubiquitin-dependent protein catabolic process"/>
    <property type="evidence" value="ECO:0007669"/>
    <property type="project" value="InterPro"/>
</dbReference>
<dbReference type="GO" id="GO:0008270">
    <property type="term" value="F:zinc ion binding"/>
    <property type="evidence" value="ECO:0007669"/>
    <property type="project" value="UniProtKB-KW"/>
</dbReference>
<evidence type="ECO:0000256" key="2">
    <source>
        <dbReference type="ARBA" id="ARBA00004308"/>
    </source>
</evidence>
<dbReference type="PROSITE" id="PS00518">
    <property type="entry name" value="ZF_RING_1"/>
    <property type="match status" value="1"/>
</dbReference>
<reference evidence="14 15" key="2">
    <citation type="journal article" date="2007" name="BMC Biol.">
        <title>A 100%-complete sequence reveals unusually simple genomic features in the hot-spring red alga Cyanidioschyzon merolae.</title>
        <authorList>
            <person name="Nozaki H."/>
            <person name="Takano H."/>
            <person name="Misumi O."/>
            <person name="Terasawa K."/>
            <person name="Matsuzaki M."/>
            <person name="Maruyama S."/>
            <person name="Nishida K."/>
            <person name="Yagisawa F."/>
            <person name="Yoshida Y."/>
            <person name="Fujiwara T."/>
            <person name="Takio S."/>
            <person name="Tamura K."/>
            <person name="Chung S.J."/>
            <person name="Nakamura S."/>
            <person name="Kuroiwa H."/>
            <person name="Tanaka K."/>
            <person name="Sato N."/>
            <person name="Kuroiwa T."/>
        </authorList>
    </citation>
    <scope>NUCLEOTIDE SEQUENCE [LARGE SCALE GENOMIC DNA]</scope>
    <source>
        <strain evidence="14 15">10D</strain>
    </source>
</reference>
<dbReference type="eggNOG" id="KOG0823">
    <property type="taxonomic scope" value="Eukaryota"/>
</dbReference>
<feature type="compositionally biased region" description="Polar residues" evidence="12">
    <location>
        <begin position="1"/>
        <end position="11"/>
    </location>
</feature>
<dbReference type="GO" id="GO:0061630">
    <property type="term" value="F:ubiquitin protein ligase activity"/>
    <property type="evidence" value="ECO:0007669"/>
    <property type="project" value="UniProtKB-EC"/>
</dbReference>
<dbReference type="OrthoDB" id="302966at2759"/>
<accession>M1V715</accession>
<dbReference type="GO" id="GO:0016567">
    <property type="term" value="P:protein ubiquitination"/>
    <property type="evidence" value="ECO:0007669"/>
    <property type="project" value="UniProtKB-UniPathway"/>
</dbReference>
<dbReference type="InterPro" id="IPR013083">
    <property type="entry name" value="Znf_RING/FYVE/PHD"/>
</dbReference>
<dbReference type="AlphaFoldDB" id="M1V715"/>
<evidence type="ECO:0000256" key="12">
    <source>
        <dbReference type="SAM" id="MobiDB-lite"/>
    </source>
</evidence>
<keyword evidence="9" id="KW-0862">Zinc</keyword>
<evidence type="ECO:0000256" key="1">
    <source>
        <dbReference type="ARBA" id="ARBA00000900"/>
    </source>
</evidence>
<comment type="subcellular location">
    <subcellularLocation>
        <location evidence="2">Endomembrane system</location>
    </subcellularLocation>
</comment>
<dbReference type="GeneID" id="16992919"/>
<organism evidence="14 15">
    <name type="scientific">Cyanidioschyzon merolae (strain NIES-3377 / 10D)</name>
    <name type="common">Unicellular red alga</name>
    <dbReference type="NCBI Taxonomy" id="280699"/>
    <lineage>
        <taxon>Eukaryota</taxon>
        <taxon>Rhodophyta</taxon>
        <taxon>Bangiophyceae</taxon>
        <taxon>Cyanidiales</taxon>
        <taxon>Cyanidiaceae</taxon>
        <taxon>Cyanidioschyzon</taxon>
    </lineage>
</organism>
<dbReference type="EMBL" id="AP006487">
    <property type="protein sequence ID" value="BAM79379.1"/>
    <property type="molecule type" value="Genomic_DNA"/>
</dbReference>
<feature type="domain" description="RING-type" evidence="13">
    <location>
        <begin position="75"/>
        <end position="114"/>
    </location>
</feature>
<feature type="region of interest" description="Disordered" evidence="12">
    <location>
        <begin position="1"/>
        <end position="55"/>
    </location>
</feature>
<name>M1V715_CYAM1</name>
<dbReference type="PROSITE" id="PS50089">
    <property type="entry name" value="ZF_RING_2"/>
    <property type="match status" value="1"/>
</dbReference>
<dbReference type="EC" id="2.3.2.27" evidence="4"/>
<gene>
    <name evidence="14" type="ORF">CYME_CME171C</name>
</gene>
<keyword evidence="5" id="KW-0808">Transferase</keyword>
<evidence type="ECO:0000256" key="10">
    <source>
        <dbReference type="ARBA" id="ARBA00023136"/>
    </source>
</evidence>
<evidence type="ECO:0000256" key="7">
    <source>
        <dbReference type="ARBA" id="ARBA00022771"/>
    </source>
</evidence>
<proteinExistence type="predicted"/>
<dbReference type="Gramene" id="CME171CT">
    <property type="protein sequence ID" value="CME171CT"/>
    <property type="gene ID" value="CME171C"/>
</dbReference>
<evidence type="ECO:0000313" key="14">
    <source>
        <dbReference type="EMBL" id="BAM79379.1"/>
    </source>
</evidence>
<evidence type="ECO:0000256" key="6">
    <source>
        <dbReference type="ARBA" id="ARBA00022723"/>
    </source>
</evidence>
<feature type="region of interest" description="Disordered" evidence="12">
    <location>
        <begin position="130"/>
        <end position="177"/>
    </location>
</feature>
<dbReference type="RefSeq" id="XP_005535665.1">
    <property type="nucleotide sequence ID" value="XM_005535608.1"/>
</dbReference>
<evidence type="ECO:0000313" key="15">
    <source>
        <dbReference type="Proteomes" id="UP000007014"/>
    </source>
</evidence>
<dbReference type="KEGG" id="cme:CYME_CME171C"/>
<evidence type="ECO:0000259" key="13">
    <source>
        <dbReference type="PROSITE" id="PS50089"/>
    </source>
</evidence>
<keyword evidence="10" id="KW-0472">Membrane</keyword>
<evidence type="ECO:0000256" key="3">
    <source>
        <dbReference type="ARBA" id="ARBA00004906"/>
    </source>
</evidence>
<dbReference type="GO" id="GO:0005783">
    <property type="term" value="C:endoplasmic reticulum"/>
    <property type="evidence" value="ECO:0007669"/>
    <property type="project" value="InterPro"/>
</dbReference>